<feature type="compositionally biased region" description="Acidic residues" evidence="1">
    <location>
        <begin position="554"/>
        <end position="565"/>
    </location>
</feature>
<proteinExistence type="predicted"/>
<dbReference type="Proteomes" id="UP001286313">
    <property type="component" value="Unassembled WGS sequence"/>
</dbReference>
<protein>
    <recommendedName>
        <fullName evidence="2">HAT C-terminal dimerisation domain-containing protein</fullName>
    </recommendedName>
</protein>
<feature type="domain" description="HAT C-terminal dimerisation" evidence="2">
    <location>
        <begin position="435"/>
        <end position="503"/>
    </location>
</feature>
<sequence length="572" mass="65453">MFPDSEIAQGIKMKKTKASYIIQDGIGQEEKESVANKCRNSKFSLIIDECTDISVSQVLAEMVRFYDEGKCRVTDALLDVIEVDDASAEGLYKSVKKLLQSNEIPPHNIVGFASDNCSTMLGAHKGFQAYLKNDVPSVFILGCVCHSFALCASQAASTLPSWLESFLKDVCNYFARSSKRQHLFQMIQDVAQTPKHRMLKLSQTRWLSRGAVVSRVLEQWDALLLFFQGESKIDKVDGAAHIHKMMTTPGTKHMLLFLNYVLHKVDRMNIEFQSQYFRLSSLYSTISDEYRCILSMFVREEVFQSHRLKNIDPHNPELYKAVDNIELGGRCEAIFMKEPLRENENRFRLDCLKFLVELCGQMRKRFTFEEDSTLAMLKVLEPKEALSPQKSLQSIIKLAVKFPTLVREEDLDDLQDEWKNLLHFKESLKNMSDSAISFWHELRAVKDGNNSQKFKLLPDFMCSLLALPHSSACVERIFSQLNIIKTKRTNKLHVSTVANRLLAKQAIARQGATCCQWEPSASLIRNVVDGQCHKRYLAREAARKQKEVTTMYSDDADLSSEEEEEPLHVFLQ</sequence>
<keyword evidence="4" id="KW-1185">Reference proteome</keyword>
<dbReference type="EMBL" id="JAWQEG010000051">
    <property type="protein sequence ID" value="KAK3895296.1"/>
    <property type="molecule type" value="Genomic_DNA"/>
</dbReference>
<dbReference type="PANTHER" id="PTHR37162:SF1">
    <property type="entry name" value="BED-TYPE DOMAIN-CONTAINING PROTEIN"/>
    <property type="match status" value="1"/>
</dbReference>
<accession>A0AAE1L3W5</accession>
<evidence type="ECO:0000313" key="4">
    <source>
        <dbReference type="Proteomes" id="UP001286313"/>
    </source>
</evidence>
<comment type="caution">
    <text evidence="3">The sequence shown here is derived from an EMBL/GenBank/DDBJ whole genome shotgun (WGS) entry which is preliminary data.</text>
</comment>
<evidence type="ECO:0000313" key="3">
    <source>
        <dbReference type="EMBL" id="KAK3895296.1"/>
    </source>
</evidence>
<feature type="region of interest" description="Disordered" evidence="1">
    <location>
        <begin position="552"/>
        <end position="572"/>
    </location>
</feature>
<name>A0AAE1L3W5_PETCI</name>
<dbReference type="InterPro" id="IPR012337">
    <property type="entry name" value="RNaseH-like_sf"/>
</dbReference>
<dbReference type="Pfam" id="PF05699">
    <property type="entry name" value="Dimer_Tnp_hAT"/>
    <property type="match status" value="1"/>
</dbReference>
<dbReference type="PANTHER" id="PTHR37162">
    <property type="entry name" value="HAT FAMILY DIMERISATION DOMAINCONTAINING PROTEIN-RELATED"/>
    <property type="match status" value="1"/>
</dbReference>
<dbReference type="AlphaFoldDB" id="A0AAE1L3W5"/>
<dbReference type="SUPFAM" id="SSF53098">
    <property type="entry name" value="Ribonuclease H-like"/>
    <property type="match status" value="1"/>
</dbReference>
<dbReference type="InterPro" id="IPR008906">
    <property type="entry name" value="HATC_C_dom"/>
</dbReference>
<gene>
    <name evidence="3" type="ORF">Pcinc_000968</name>
</gene>
<organism evidence="3 4">
    <name type="scientific">Petrolisthes cinctipes</name>
    <name type="common">Flat porcelain crab</name>
    <dbReference type="NCBI Taxonomy" id="88211"/>
    <lineage>
        <taxon>Eukaryota</taxon>
        <taxon>Metazoa</taxon>
        <taxon>Ecdysozoa</taxon>
        <taxon>Arthropoda</taxon>
        <taxon>Crustacea</taxon>
        <taxon>Multicrustacea</taxon>
        <taxon>Malacostraca</taxon>
        <taxon>Eumalacostraca</taxon>
        <taxon>Eucarida</taxon>
        <taxon>Decapoda</taxon>
        <taxon>Pleocyemata</taxon>
        <taxon>Anomura</taxon>
        <taxon>Galatheoidea</taxon>
        <taxon>Porcellanidae</taxon>
        <taxon>Petrolisthes</taxon>
    </lineage>
</organism>
<reference evidence="3" key="1">
    <citation type="submission" date="2023-10" db="EMBL/GenBank/DDBJ databases">
        <title>Genome assemblies of two species of porcelain crab, Petrolisthes cinctipes and Petrolisthes manimaculis (Anomura: Porcellanidae).</title>
        <authorList>
            <person name="Angst P."/>
        </authorList>
    </citation>
    <scope>NUCLEOTIDE SEQUENCE</scope>
    <source>
        <strain evidence="3">PB745_01</strain>
        <tissue evidence="3">Gill</tissue>
    </source>
</reference>
<evidence type="ECO:0000256" key="1">
    <source>
        <dbReference type="SAM" id="MobiDB-lite"/>
    </source>
</evidence>
<dbReference type="GO" id="GO:0046983">
    <property type="term" value="F:protein dimerization activity"/>
    <property type="evidence" value="ECO:0007669"/>
    <property type="project" value="InterPro"/>
</dbReference>
<evidence type="ECO:0000259" key="2">
    <source>
        <dbReference type="Pfam" id="PF05699"/>
    </source>
</evidence>